<name>A0A4R6PYD6_9FIRM</name>
<keyword evidence="5" id="KW-0411">Iron-sulfur</keyword>
<dbReference type="SUPFAM" id="SSF102114">
    <property type="entry name" value="Radical SAM enzymes"/>
    <property type="match status" value="1"/>
</dbReference>
<keyword evidence="1" id="KW-0004">4Fe-4S</keyword>
<dbReference type="CDD" id="cd01335">
    <property type="entry name" value="Radical_SAM"/>
    <property type="match status" value="1"/>
</dbReference>
<proteinExistence type="predicted"/>
<dbReference type="PANTHER" id="PTHR42836">
    <property type="entry name" value="7-CARBOXY-7-DEAZAGUANINE SYNTHASE"/>
    <property type="match status" value="1"/>
</dbReference>
<dbReference type="Pfam" id="PF04055">
    <property type="entry name" value="Radical_SAM"/>
    <property type="match status" value="1"/>
</dbReference>
<dbReference type="RefSeq" id="WP_133529273.1">
    <property type="nucleotide sequence ID" value="NZ_SNXO01000054.1"/>
</dbReference>
<dbReference type="InterPro" id="IPR007197">
    <property type="entry name" value="rSAM"/>
</dbReference>
<reference evidence="7 8" key="1">
    <citation type="submission" date="2019-03" db="EMBL/GenBank/DDBJ databases">
        <title>Genomic Encyclopedia of Type Strains, Phase IV (KMG-IV): sequencing the most valuable type-strain genomes for metagenomic binning, comparative biology and taxonomic classification.</title>
        <authorList>
            <person name="Goeker M."/>
        </authorList>
    </citation>
    <scope>NUCLEOTIDE SEQUENCE [LARGE SCALE GENOMIC DNA]</scope>
    <source>
        <strain evidence="7 8">DSM 28287</strain>
    </source>
</reference>
<dbReference type="GO" id="GO:0003824">
    <property type="term" value="F:catalytic activity"/>
    <property type="evidence" value="ECO:0007669"/>
    <property type="project" value="InterPro"/>
</dbReference>
<evidence type="ECO:0000259" key="6">
    <source>
        <dbReference type="PROSITE" id="PS51918"/>
    </source>
</evidence>
<sequence>MDLTEEIGDVLYDYGRGLYANITNRCPCRCEFCIRNMTDALGSADSLWLKREPTVEEVEKMLKDWDLSCYDELVFCGYGEPMERLDDLLEIARYIKKNTDLTVRINTNGLSDLINGKETAPMLEGVIDAVSVSLNQSDAEKYNDLCHPEFGMDAYPAMLKFTEDVKKFVPRVAMSVVGVIPTSDIEKCRKITEKLEVPFRVR</sequence>
<evidence type="ECO:0000313" key="7">
    <source>
        <dbReference type="EMBL" id="TDP47382.1"/>
    </source>
</evidence>
<dbReference type="GO" id="GO:0046872">
    <property type="term" value="F:metal ion binding"/>
    <property type="evidence" value="ECO:0007669"/>
    <property type="project" value="UniProtKB-KW"/>
</dbReference>
<keyword evidence="4" id="KW-0408">Iron</keyword>
<dbReference type="AlphaFoldDB" id="A0A4R6PYD6"/>
<dbReference type="InterPro" id="IPR013785">
    <property type="entry name" value="Aldolase_TIM"/>
</dbReference>
<dbReference type="Gene3D" id="3.20.20.70">
    <property type="entry name" value="Aldolase class I"/>
    <property type="match status" value="1"/>
</dbReference>
<gene>
    <name evidence="7" type="ORF">EV211_1545</name>
</gene>
<protein>
    <submittedName>
        <fullName evidence="7">Radical SAM enzyme (TIGR04100 family)</fullName>
    </submittedName>
</protein>
<dbReference type="InterPro" id="IPR058240">
    <property type="entry name" value="rSAM_sf"/>
</dbReference>
<feature type="domain" description="Radical SAM core" evidence="6">
    <location>
        <begin position="12"/>
        <end position="202"/>
    </location>
</feature>
<organism evidence="7 8">
    <name type="scientific">Aminicella lysinilytica</name>
    <dbReference type="NCBI Taxonomy" id="433323"/>
    <lineage>
        <taxon>Bacteria</taxon>
        <taxon>Bacillati</taxon>
        <taxon>Bacillota</taxon>
        <taxon>Clostridia</taxon>
        <taxon>Peptostreptococcales</taxon>
        <taxon>Anaerovoracaceae</taxon>
        <taxon>Aminicella</taxon>
    </lineage>
</organism>
<dbReference type="NCBIfam" id="TIGR04100">
    <property type="entry name" value="rSAM_pair_X"/>
    <property type="match status" value="1"/>
</dbReference>
<dbReference type="SFLD" id="SFLDS00029">
    <property type="entry name" value="Radical_SAM"/>
    <property type="match status" value="1"/>
</dbReference>
<evidence type="ECO:0000256" key="5">
    <source>
        <dbReference type="ARBA" id="ARBA00023014"/>
    </source>
</evidence>
<evidence type="ECO:0000313" key="8">
    <source>
        <dbReference type="Proteomes" id="UP000295500"/>
    </source>
</evidence>
<dbReference type="NCBIfam" id="TIGR04038">
    <property type="entry name" value="tatD_link_rSAM"/>
    <property type="match status" value="1"/>
</dbReference>
<evidence type="ECO:0000256" key="2">
    <source>
        <dbReference type="ARBA" id="ARBA00022691"/>
    </source>
</evidence>
<keyword evidence="8" id="KW-1185">Reference proteome</keyword>
<accession>A0A4R6PYD6</accession>
<dbReference type="PANTHER" id="PTHR42836:SF1">
    <property type="entry name" value="7-CARBOXY-7-DEAZAGUANINE SYNTHASE"/>
    <property type="match status" value="1"/>
</dbReference>
<comment type="caution">
    <text evidence="7">The sequence shown here is derived from an EMBL/GenBank/DDBJ whole genome shotgun (WGS) entry which is preliminary data.</text>
</comment>
<keyword evidence="2" id="KW-0949">S-adenosyl-L-methionine</keyword>
<dbReference type="OrthoDB" id="6258756at2"/>
<evidence type="ECO:0000256" key="3">
    <source>
        <dbReference type="ARBA" id="ARBA00022723"/>
    </source>
</evidence>
<evidence type="ECO:0000256" key="4">
    <source>
        <dbReference type="ARBA" id="ARBA00023004"/>
    </source>
</evidence>
<dbReference type="EMBL" id="SNXO01000054">
    <property type="protein sequence ID" value="TDP47382.1"/>
    <property type="molecule type" value="Genomic_DNA"/>
</dbReference>
<dbReference type="Proteomes" id="UP000295500">
    <property type="component" value="Unassembled WGS sequence"/>
</dbReference>
<dbReference type="SFLD" id="SFLDG01111">
    <property type="entry name" value="Uncharacterised_Radical_SAM_Su"/>
    <property type="match status" value="1"/>
</dbReference>
<keyword evidence="3" id="KW-0479">Metal-binding</keyword>
<dbReference type="GO" id="GO:0051539">
    <property type="term" value="F:4 iron, 4 sulfur cluster binding"/>
    <property type="evidence" value="ECO:0007669"/>
    <property type="project" value="UniProtKB-KW"/>
</dbReference>
<evidence type="ECO:0000256" key="1">
    <source>
        <dbReference type="ARBA" id="ARBA00022485"/>
    </source>
</evidence>
<dbReference type="InterPro" id="IPR023822">
    <property type="entry name" value="rSAM_TatD-assoc_bac"/>
</dbReference>
<dbReference type="PROSITE" id="PS51918">
    <property type="entry name" value="RADICAL_SAM"/>
    <property type="match status" value="1"/>
</dbReference>
<dbReference type="InterPro" id="IPR023821">
    <property type="entry name" value="rSAM_TatD-assoc"/>
</dbReference>